<reference evidence="2" key="1">
    <citation type="journal article" date="2021" name="Front. Microbiol.">
        <title>Comprehensive Comparative Genomics and Phenotyping of Methylobacterium Species.</title>
        <authorList>
            <person name="Alessa O."/>
            <person name="Ogura Y."/>
            <person name="Fujitani Y."/>
            <person name="Takami H."/>
            <person name="Hayashi T."/>
            <person name="Sahin N."/>
            <person name="Tani A."/>
        </authorList>
    </citation>
    <scope>NUCLEOTIDE SEQUENCE</scope>
    <source>
        <strain evidence="2">NBRC 15689</strain>
    </source>
</reference>
<comment type="caution">
    <text evidence="2">The sequence shown here is derived from an EMBL/GenBank/DDBJ whole genome shotgun (WGS) entry which is preliminary data.</text>
</comment>
<dbReference type="Proteomes" id="UP001055156">
    <property type="component" value="Unassembled WGS sequence"/>
</dbReference>
<gene>
    <name evidence="2" type="ORF">LKMONMHP_3910</name>
</gene>
<keyword evidence="3" id="KW-1185">Reference proteome</keyword>
<organism evidence="2 3">
    <name type="scientific">Methylobacterium organophilum</name>
    <dbReference type="NCBI Taxonomy" id="410"/>
    <lineage>
        <taxon>Bacteria</taxon>
        <taxon>Pseudomonadati</taxon>
        <taxon>Pseudomonadota</taxon>
        <taxon>Alphaproteobacteria</taxon>
        <taxon>Hyphomicrobiales</taxon>
        <taxon>Methylobacteriaceae</taxon>
        <taxon>Methylobacterium</taxon>
    </lineage>
</organism>
<dbReference type="Gene3D" id="2.170.150.40">
    <property type="entry name" value="Domain of unknown function (DUF427)"/>
    <property type="match status" value="1"/>
</dbReference>
<evidence type="ECO:0000313" key="2">
    <source>
        <dbReference type="EMBL" id="GJE29035.1"/>
    </source>
</evidence>
<dbReference type="RefSeq" id="WP_238313172.1">
    <property type="nucleotide sequence ID" value="NZ_BPQV01000013.1"/>
</dbReference>
<proteinExistence type="predicted"/>
<dbReference type="PANTHER" id="PTHR34310:SF9">
    <property type="entry name" value="BLR5716 PROTEIN"/>
    <property type="match status" value="1"/>
</dbReference>
<dbReference type="InterPro" id="IPR038694">
    <property type="entry name" value="DUF427_sf"/>
</dbReference>
<sequence length="122" mass="13406">MKEPGPDHPIVIAPHPAAVSVRVAGTLVAHTRNALRLTEARYPPVLYIPRADVRADLLRPNPRTTQCPYKGEAHYFDLAVGDDLRSAAAWSYETPFPAVAAIRGHLAFYPDRVDAIEEEPGL</sequence>
<dbReference type="PANTHER" id="PTHR34310">
    <property type="entry name" value="DUF427 DOMAIN PROTEIN (AFU_ORTHOLOGUE AFUA_3G02220)"/>
    <property type="match status" value="1"/>
</dbReference>
<evidence type="ECO:0000313" key="3">
    <source>
        <dbReference type="Proteomes" id="UP001055156"/>
    </source>
</evidence>
<feature type="domain" description="DUF427" evidence="1">
    <location>
        <begin position="19"/>
        <end position="111"/>
    </location>
</feature>
<dbReference type="Pfam" id="PF04248">
    <property type="entry name" value="NTP_transf_9"/>
    <property type="match status" value="1"/>
</dbReference>
<reference evidence="2" key="2">
    <citation type="submission" date="2021-08" db="EMBL/GenBank/DDBJ databases">
        <authorList>
            <person name="Tani A."/>
            <person name="Ola A."/>
            <person name="Ogura Y."/>
            <person name="Katsura K."/>
            <person name="Hayashi T."/>
        </authorList>
    </citation>
    <scope>NUCLEOTIDE SEQUENCE</scope>
    <source>
        <strain evidence="2">NBRC 15689</strain>
    </source>
</reference>
<evidence type="ECO:0000259" key="1">
    <source>
        <dbReference type="Pfam" id="PF04248"/>
    </source>
</evidence>
<name>A0ABQ4TFY2_METOR</name>
<dbReference type="EMBL" id="BPQV01000013">
    <property type="protein sequence ID" value="GJE29035.1"/>
    <property type="molecule type" value="Genomic_DNA"/>
</dbReference>
<protein>
    <recommendedName>
        <fullName evidence="1">DUF427 domain-containing protein</fullName>
    </recommendedName>
</protein>
<dbReference type="InterPro" id="IPR007361">
    <property type="entry name" value="DUF427"/>
</dbReference>
<accession>A0ABQ4TFY2</accession>